<dbReference type="KEGG" id="glz:GLAREA_06171"/>
<accession>S3D7R2</accession>
<dbReference type="RefSeq" id="XP_008079776.1">
    <property type="nucleotide sequence ID" value="XM_008081585.1"/>
</dbReference>
<dbReference type="GeneID" id="19465225"/>
<evidence type="ECO:0000313" key="2">
    <source>
        <dbReference type="Proteomes" id="UP000016922"/>
    </source>
</evidence>
<organism evidence="1 2">
    <name type="scientific">Glarea lozoyensis (strain ATCC 20868 / MF5171)</name>
    <dbReference type="NCBI Taxonomy" id="1116229"/>
    <lineage>
        <taxon>Eukaryota</taxon>
        <taxon>Fungi</taxon>
        <taxon>Dikarya</taxon>
        <taxon>Ascomycota</taxon>
        <taxon>Pezizomycotina</taxon>
        <taxon>Leotiomycetes</taxon>
        <taxon>Helotiales</taxon>
        <taxon>Helotiaceae</taxon>
        <taxon>Glarea</taxon>
    </lineage>
</organism>
<name>S3D7R2_GLAL2</name>
<dbReference type="AlphaFoldDB" id="S3D7R2"/>
<dbReference type="OrthoDB" id="3766406at2759"/>
<reference evidence="1 2" key="1">
    <citation type="journal article" date="2013" name="BMC Genomics">
        <title>Genomics-driven discovery of the pneumocandin biosynthetic gene cluster in the fungus Glarea lozoyensis.</title>
        <authorList>
            <person name="Chen L."/>
            <person name="Yue Q."/>
            <person name="Zhang X."/>
            <person name="Xiang M."/>
            <person name="Wang C."/>
            <person name="Li S."/>
            <person name="Che Y."/>
            <person name="Ortiz-Lopez F.J."/>
            <person name="Bills G.F."/>
            <person name="Liu X."/>
            <person name="An Z."/>
        </authorList>
    </citation>
    <scope>NUCLEOTIDE SEQUENCE [LARGE SCALE GENOMIC DNA]</scope>
    <source>
        <strain evidence="2">ATCC 20868 / MF5171</strain>
    </source>
</reference>
<protein>
    <submittedName>
        <fullName evidence="1">Uncharacterized protein</fullName>
    </submittedName>
</protein>
<dbReference type="EMBL" id="KE145358">
    <property type="protein sequence ID" value="EPE33159.1"/>
    <property type="molecule type" value="Genomic_DNA"/>
</dbReference>
<dbReference type="HOGENOM" id="CLU_101085_0_0_1"/>
<dbReference type="eggNOG" id="ENOG502TD95">
    <property type="taxonomic scope" value="Eukaryota"/>
</dbReference>
<proteinExistence type="predicted"/>
<gene>
    <name evidence="1" type="ORF">GLAREA_06171</name>
</gene>
<sequence length="238" mass="27961">MSELIQRLSCGPVTVAGVGFVKQTSAIAKIKGDSLLIRDQQIFVVPSAQQFPVPWSEELRICQHIHFWTMTGLYMDGIKIPHKADIERHENEEGIIYCEYCYTEFQIDFKSYGEFGNAMFVTRWMDLGEGHNPNEYKWRSRLTVFMQRIQRKVAFERGFICTSFEEIPHSEFKFDSLLTTKAEKDLKTMNLPPARPYHLNKTFDKTKQYNKVEDGRFVNVRIRPDTTIVWRVSCHIEY</sequence>
<dbReference type="Proteomes" id="UP000016922">
    <property type="component" value="Unassembled WGS sequence"/>
</dbReference>
<evidence type="ECO:0000313" key="1">
    <source>
        <dbReference type="EMBL" id="EPE33159.1"/>
    </source>
</evidence>
<keyword evidence="2" id="KW-1185">Reference proteome</keyword>